<proteinExistence type="inferred from homology"/>
<comment type="subcellular location">
    <subcellularLocation>
        <location evidence="1">Membrane</location>
        <topology evidence="1">Multi-pass membrane protein</topology>
    </subcellularLocation>
</comment>
<sequence>MIPNGDIDAEWLRSRGWWWAFAFALAIVLITALSDYIGWIVFGIFLYYVARPVSRRLYQRGLSSGTSAIVTLVLVVLPFVGALFVVASLAIVQIATLEVTDFDAVLGRLFPGVDTDELPTTDAEVYPFAEDLATDPRLATIGQWFSGLVGRFLTASYLLFVTFLFAFFLVRDERHLRRWVRTEIVRERPNVTTYLRDVDEGLQSIFFGYTLTILAIVLLAGVIYAGLNAIAPAGLKIPQVLLLAIVTGLASVIPLVGRNIVYASIVGYLALTAIRTGPTGLWFPVVFYVVMGILFDGIIRTYVRPTLSGRMFPTGLVLFAYILGPPIFGWYGIFLGPVIMVV</sequence>
<feature type="transmembrane region" description="Helical" evidence="6">
    <location>
        <begin position="16"/>
        <end position="49"/>
    </location>
</feature>
<dbReference type="Proteomes" id="UP001596383">
    <property type="component" value="Unassembled WGS sequence"/>
</dbReference>
<keyword evidence="8" id="KW-1185">Reference proteome</keyword>
<keyword evidence="3 6" id="KW-0812">Transmembrane</keyword>
<feature type="transmembrane region" description="Helical" evidence="6">
    <location>
        <begin position="69"/>
        <end position="95"/>
    </location>
</feature>
<comment type="caution">
    <text evidence="7">The sequence shown here is derived from an EMBL/GenBank/DDBJ whole genome shotgun (WGS) entry which is preliminary data.</text>
</comment>
<evidence type="ECO:0000256" key="1">
    <source>
        <dbReference type="ARBA" id="ARBA00004141"/>
    </source>
</evidence>
<evidence type="ECO:0000256" key="3">
    <source>
        <dbReference type="ARBA" id="ARBA00022692"/>
    </source>
</evidence>
<protein>
    <submittedName>
        <fullName evidence="7">AI-2E family transporter</fullName>
    </submittedName>
</protein>
<dbReference type="AlphaFoldDB" id="A0ABD5SIL4"/>
<evidence type="ECO:0000256" key="6">
    <source>
        <dbReference type="SAM" id="Phobius"/>
    </source>
</evidence>
<evidence type="ECO:0000313" key="7">
    <source>
        <dbReference type="EMBL" id="MFC6764764.1"/>
    </source>
</evidence>
<reference evidence="7 8" key="1">
    <citation type="journal article" date="2019" name="Int. J. Syst. Evol. Microbiol.">
        <title>The Global Catalogue of Microorganisms (GCM) 10K type strain sequencing project: providing services to taxonomists for standard genome sequencing and annotation.</title>
        <authorList>
            <consortium name="The Broad Institute Genomics Platform"/>
            <consortium name="The Broad Institute Genome Sequencing Center for Infectious Disease"/>
            <person name="Wu L."/>
            <person name="Ma J."/>
        </authorList>
    </citation>
    <scope>NUCLEOTIDE SEQUENCE [LARGE SCALE GENOMIC DNA]</scope>
    <source>
        <strain evidence="7 8">LMG 29247</strain>
    </source>
</reference>
<evidence type="ECO:0000313" key="8">
    <source>
        <dbReference type="Proteomes" id="UP001596383"/>
    </source>
</evidence>
<evidence type="ECO:0000256" key="2">
    <source>
        <dbReference type="ARBA" id="ARBA00009773"/>
    </source>
</evidence>
<feature type="transmembrane region" description="Helical" evidence="6">
    <location>
        <begin position="233"/>
        <end position="253"/>
    </location>
</feature>
<gene>
    <name evidence="7" type="ORF">ACFQE6_06925</name>
</gene>
<keyword evidence="4 6" id="KW-1133">Transmembrane helix</keyword>
<feature type="transmembrane region" description="Helical" evidence="6">
    <location>
        <begin position="152"/>
        <end position="170"/>
    </location>
</feature>
<dbReference type="Pfam" id="PF01594">
    <property type="entry name" value="AI-2E_transport"/>
    <property type="match status" value="1"/>
</dbReference>
<comment type="similarity">
    <text evidence="2">Belongs to the autoinducer-2 exporter (AI-2E) (TC 2.A.86) family.</text>
</comment>
<dbReference type="EMBL" id="JBHSWV010000098">
    <property type="protein sequence ID" value="MFC6764764.1"/>
    <property type="molecule type" value="Genomic_DNA"/>
</dbReference>
<name>A0ABD5SIL4_9EURY</name>
<feature type="transmembrane region" description="Helical" evidence="6">
    <location>
        <begin position="315"/>
        <end position="340"/>
    </location>
</feature>
<dbReference type="GO" id="GO:0016020">
    <property type="term" value="C:membrane"/>
    <property type="evidence" value="ECO:0007669"/>
    <property type="project" value="UniProtKB-SubCell"/>
</dbReference>
<keyword evidence="5 6" id="KW-0472">Membrane</keyword>
<dbReference type="RefSeq" id="WP_273737824.1">
    <property type="nucleotide sequence ID" value="NZ_JAQIVI010000098.1"/>
</dbReference>
<organism evidence="7 8">
    <name type="scientific">Natrinema soli</name>
    <dbReference type="NCBI Taxonomy" id="1930624"/>
    <lineage>
        <taxon>Archaea</taxon>
        <taxon>Methanobacteriati</taxon>
        <taxon>Methanobacteriota</taxon>
        <taxon>Stenosarchaea group</taxon>
        <taxon>Halobacteria</taxon>
        <taxon>Halobacteriales</taxon>
        <taxon>Natrialbaceae</taxon>
        <taxon>Natrinema</taxon>
    </lineage>
</organism>
<feature type="transmembrane region" description="Helical" evidence="6">
    <location>
        <begin position="206"/>
        <end position="227"/>
    </location>
</feature>
<accession>A0ABD5SIL4</accession>
<evidence type="ECO:0000256" key="5">
    <source>
        <dbReference type="ARBA" id="ARBA00023136"/>
    </source>
</evidence>
<feature type="transmembrane region" description="Helical" evidence="6">
    <location>
        <begin position="282"/>
        <end position="303"/>
    </location>
</feature>
<evidence type="ECO:0000256" key="4">
    <source>
        <dbReference type="ARBA" id="ARBA00022989"/>
    </source>
</evidence>
<dbReference type="InterPro" id="IPR002549">
    <property type="entry name" value="AI-2E-like"/>
</dbReference>
<feature type="non-terminal residue" evidence="7">
    <location>
        <position position="342"/>
    </location>
</feature>